<evidence type="ECO:0000256" key="4">
    <source>
        <dbReference type="ARBA" id="ARBA00022722"/>
    </source>
</evidence>
<evidence type="ECO:0000256" key="7">
    <source>
        <dbReference type="SAM" id="MobiDB-lite"/>
    </source>
</evidence>
<evidence type="ECO:0000313" key="9">
    <source>
        <dbReference type="EMBL" id="MDE8603921.1"/>
    </source>
</evidence>
<evidence type="ECO:0000259" key="8">
    <source>
        <dbReference type="Pfam" id="PF05840"/>
    </source>
</evidence>
<gene>
    <name evidence="9" type="ORF">M3I01_013540</name>
</gene>
<dbReference type="EMBL" id="JAMZEG020000003">
    <property type="protein sequence ID" value="MDE8603921.1"/>
    <property type="molecule type" value="Genomic_DNA"/>
</dbReference>
<keyword evidence="3" id="KW-0235">DNA replication</keyword>
<keyword evidence="6" id="KW-0378">Hydrolase</keyword>
<feature type="domain" description="Replication gene A protein-like" evidence="8">
    <location>
        <begin position="175"/>
        <end position="426"/>
    </location>
</feature>
<dbReference type="GO" id="GO:0004519">
    <property type="term" value="F:endonuclease activity"/>
    <property type="evidence" value="ECO:0007669"/>
    <property type="project" value="UniProtKB-KW"/>
</dbReference>
<dbReference type="Pfam" id="PF05840">
    <property type="entry name" value="Phage_GPA"/>
    <property type="match status" value="1"/>
</dbReference>
<feature type="compositionally biased region" description="Gly residues" evidence="7">
    <location>
        <begin position="590"/>
        <end position="601"/>
    </location>
</feature>
<reference evidence="9" key="1">
    <citation type="submission" date="2023-01" db="EMBL/GenBank/DDBJ databases">
        <title>Psychroserpens sp. MSW6 and Marinomonas sp. RSW2, isolated from seawater.</title>
        <authorList>
            <person name="Kristyanto S."/>
            <person name="Jung J."/>
            <person name="Kim J.M."/>
            <person name="Jeon C.O."/>
        </authorList>
    </citation>
    <scope>NUCLEOTIDE SEQUENCE</scope>
    <source>
        <strain evidence="9">RSW2</strain>
    </source>
</reference>
<feature type="region of interest" description="Disordered" evidence="7">
    <location>
        <begin position="579"/>
        <end position="601"/>
    </location>
</feature>
<evidence type="ECO:0000256" key="5">
    <source>
        <dbReference type="ARBA" id="ARBA00022759"/>
    </source>
</evidence>
<dbReference type="Proteomes" id="UP001139522">
    <property type="component" value="Unassembled WGS sequence"/>
</dbReference>
<comment type="caution">
    <text evidence="9">The sequence shown here is derived from an EMBL/GenBank/DDBJ whole genome shotgun (WGS) entry which is preliminary data.</text>
</comment>
<keyword evidence="5 9" id="KW-0255">Endonuclease</keyword>
<protein>
    <submittedName>
        <fullName evidence="9">Replication endonuclease</fullName>
    </submittedName>
</protein>
<sequence length="601" mass="68760">MLSYWSKPQEVVDIPPAPAGFMWPYECEQWRKEQLKGLSHEDVFELRARLDELDQEKGHIVANAWLVEVVERYQLLNKISVMRPYVQKEAERLAKRSRQDSIEWLRGVVARLRFCDKMISELDGAELSKWAETKRYEFESGMYGLLVNEGRAAVLKWVEVHLKEVGVSFRDWDDEDKVVAMIARMITPEWWARQAKKQWRVVESILRECGEVHNGASPYLSKWGLNKFRKQQKANAEFLKGWEAVNQNDEAFTLEDLSSRGVSNPFIRRGELMARVRGTEELAVEMEHVGYFLTLTCPSKYHAVRKNGRRVGKFYKAKCPDPRRGQTYLCNVFKRIRSKCKRDGVHFYGVRVVEPHHDATPHWHMMVFGEAAQLKTFLAIFKHYALQEDGHEKGAEEKRYDIKYMDPAQGTAAGYMAKYVCKSVDGEHIEKDIETGRNASAMSESITGWARRFGIRQFQFFGGVSVSVWRELRKIKKDVGAVIKPIHEAADKGRWKDFTKLMGGVFAGRNQTLKLHYSEEEENQYGELVSSIKGVARGVDVYVTRFYDWTIQRVGSGSESSSLKNGGAVPWTRVNKCTGPSFGLRNQPTGSGGGGANVSTG</sequence>
<evidence type="ECO:0000256" key="3">
    <source>
        <dbReference type="ARBA" id="ARBA00022705"/>
    </source>
</evidence>
<dbReference type="InterPro" id="IPR008766">
    <property type="entry name" value="Replication_gene_A-like"/>
</dbReference>
<dbReference type="RefSeq" id="WP_275565130.1">
    <property type="nucleotide sequence ID" value="NZ_JAMZEG020000003.1"/>
</dbReference>
<evidence type="ECO:0000313" key="10">
    <source>
        <dbReference type="Proteomes" id="UP001139522"/>
    </source>
</evidence>
<keyword evidence="4" id="KW-0540">Nuclease</keyword>
<keyword evidence="10" id="KW-1185">Reference proteome</keyword>
<evidence type="ECO:0000256" key="2">
    <source>
        <dbReference type="ARBA" id="ARBA00009260"/>
    </source>
</evidence>
<name>A0ABT5WGI7_9GAMM</name>
<evidence type="ECO:0000256" key="1">
    <source>
        <dbReference type="ARBA" id="ARBA00003293"/>
    </source>
</evidence>
<comment type="function">
    <text evidence="1">Possible endonuclease which induces a single-strand cut and initiates DNA replication.</text>
</comment>
<comment type="similarity">
    <text evidence="2">Belongs to the phage GPA family.</text>
</comment>
<accession>A0ABT5WGI7</accession>
<organism evidence="9 10">
    <name type="scientific">Marinomonas maritima</name>
    <dbReference type="NCBI Taxonomy" id="2940935"/>
    <lineage>
        <taxon>Bacteria</taxon>
        <taxon>Pseudomonadati</taxon>
        <taxon>Pseudomonadota</taxon>
        <taxon>Gammaproteobacteria</taxon>
        <taxon>Oceanospirillales</taxon>
        <taxon>Oceanospirillaceae</taxon>
        <taxon>Marinomonas</taxon>
    </lineage>
</organism>
<evidence type="ECO:0000256" key="6">
    <source>
        <dbReference type="ARBA" id="ARBA00022801"/>
    </source>
</evidence>
<proteinExistence type="inferred from homology"/>